<protein>
    <submittedName>
        <fullName evidence="8">Type IV secretory system conjugative DNA transfer family protein</fullName>
    </submittedName>
</protein>
<keyword evidence="2" id="KW-1003">Cell membrane</keyword>
<evidence type="ECO:0000256" key="5">
    <source>
        <dbReference type="ARBA" id="ARBA00023136"/>
    </source>
</evidence>
<keyword evidence="3" id="KW-0812">Transmembrane</keyword>
<keyword evidence="5" id="KW-0472">Membrane</keyword>
<dbReference type="Gene3D" id="3.40.50.300">
    <property type="entry name" value="P-loop containing nucleotide triphosphate hydrolases"/>
    <property type="match status" value="1"/>
</dbReference>
<accession>A0A832N3T8</accession>
<name>A0A832N3T8_9GAMM</name>
<dbReference type="Proteomes" id="UP000885832">
    <property type="component" value="Unassembled WGS sequence"/>
</dbReference>
<dbReference type="EMBL" id="DRNF01000270">
    <property type="protein sequence ID" value="HHJ80828.1"/>
    <property type="molecule type" value="Genomic_DNA"/>
</dbReference>
<dbReference type="InterPro" id="IPR032689">
    <property type="entry name" value="TraG-D_C"/>
</dbReference>
<dbReference type="InterPro" id="IPR051539">
    <property type="entry name" value="T4SS-coupling_protein"/>
</dbReference>
<evidence type="ECO:0000256" key="4">
    <source>
        <dbReference type="ARBA" id="ARBA00022989"/>
    </source>
</evidence>
<feature type="non-terminal residue" evidence="8">
    <location>
        <position position="1"/>
    </location>
</feature>
<reference evidence="8" key="1">
    <citation type="journal article" date="2020" name="mSystems">
        <title>Genome- and Community-Level Interaction Insights into Carbon Utilization and Element Cycling Functions of Hydrothermarchaeota in Hydrothermal Sediment.</title>
        <authorList>
            <person name="Zhou Z."/>
            <person name="Liu Y."/>
            <person name="Xu W."/>
            <person name="Pan J."/>
            <person name="Luo Z.H."/>
            <person name="Li M."/>
        </authorList>
    </citation>
    <scope>NUCLEOTIDE SEQUENCE [LARGE SCALE GENOMIC DNA]</scope>
    <source>
        <strain evidence="8">HyVt-505</strain>
    </source>
</reference>
<dbReference type="PANTHER" id="PTHR37937:SF1">
    <property type="entry name" value="CONJUGATIVE TRANSFER: DNA TRANSPORT"/>
    <property type="match status" value="1"/>
</dbReference>
<sequence>GPVIAEGGERVYGEAPSIYLVIPPEKMEAFRSVLRVMIGQHINQIIEIHGRKLNEMQNDPEMPLDAVERMFKSPRWPWLFVLDELPQLGYMAEIESGVSIVGGADIRLWLITQDMAQLSEVYPRWESVVANCKGQVYFQPNDQKTAEIISQRLGTAKTLWGETVPLASPQDLMGPDFADKAVLIFSKHRPIKACLQPPAYEDMQLKQYMLDEQKWWGTVTPRRENEERPTIYPADMEALSPLQQVEKNLREGEGNDTTPPDIEADDYTRPKPPGFDD</sequence>
<dbReference type="CDD" id="cd01127">
    <property type="entry name" value="TrwB_TraG_TraD_VirD4"/>
    <property type="match status" value="1"/>
</dbReference>
<evidence type="ECO:0000259" key="7">
    <source>
        <dbReference type="Pfam" id="PF12696"/>
    </source>
</evidence>
<comment type="subcellular location">
    <subcellularLocation>
        <location evidence="1">Cell membrane</location>
        <topology evidence="1">Multi-pass membrane protein</topology>
    </subcellularLocation>
</comment>
<dbReference type="SUPFAM" id="SSF52540">
    <property type="entry name" value="P-loop containing nucleoside triphosphate hydrolases"/>
    <property type="match status" value="1"/>
</dbReference>
<evidence type="ECO:0000256" key="1">
    <source>
        <dbReference type="ARBA" id="ARBA00004651"/>
    </source>
</evidence>
<gene>
    <name evidence="8" type="ORF">ENJ65_04265</name>
</gene>
<evidence type="ECO:0000256" key="2">
    <source>
        <dbReference type="ARBA" id="ARBA00022475"/>
    </source>
</evidence>
<proteinExistence type="predicted"/>
<keyword evidence="4" id="KW-1133">Transmembrane helix</keyword>
<dbReference type="PANTHER" id="PTHR37937">
    <property type="entry name" value="CONJUGATIVE TRANSFER: DNA TRANSPORT"/>
    <property type="match status" value="1"/>
</dbReference>
<evidence type="ECO:0000313" key="8">
    <source>
        <dbReference type="EMBL" id="HHJ80828.1"/>
    </source>
</evidence>
<dbReference type="Pfam" id="PF12696">
    <property type="entry name" value="TraG-D_C"/>
    <property type="match status" value="1"/>
</dbReference>
<dbReference type="InterPro" id="IPR027417">
    <property type="entry name" value="P-loop_NTPase"/>
</dbReference>
<dbReference type="AlphaFoldDB" id="A0A832N3T8"/>
<organism evidence="8">
    <name type="scientific">Candidatus Tenderia electrophaga</name>
    <dbReference type="NCBI Taxonomy" id="1748243"/>
    <lineage>
        <taxon>Bacteria</taxon>
        <taxon>Pseudomonadati</taxon>
        <taxon>Pseudomonadota</taxon>
        <taxon>Gammaproteobacteria</taxon>
        <taxon>Candidatus Tenderiales</taxon>
        <taxon>Candidatus Tenderiaceae</taxon>
        <taxon>Candidatus Tenderia</taxon>
    </lineage>
</organism>
<feature type="domain" description="TraD/TraG TraM recognition site" evidence="7">
    <location>
        <begin position="77"/>
        <end position="157"/>
    </location>
</feature>
<feature type="region of interest" description="Disordered" evidence="6">
    <location>
        <begin position="245"/>
        <end position="277"/>
    </location>
</feature>
<evidence type="ECO:0000256" key="6">
    <source>
        <dbReference type="SAM" id="MobiDB-lite"/>
    </source>
</evidence>
<comment type="caution">
    <text evidence="8">The sequence shown here is derived from an EMBL/GenBank/DDBJ whole genome shotgun (WGS) entry which is preliminary data.</text>
</comment>
<evidence type="ECO:0000256" key="3">
    <source>
        <dbReference type="ARBA" id="ARBA00022692"/>
    </source>
</evidence>
<dbReference type="GO" id="GO:0005886">
    <property type="term" value="C:plasma membrane"/>
    <property type="evidence" value="ECO:0007669"/>
    <property type="project" value="UniProtKB-SubCell"/>
</dbReference>